<dbReference type="Proteomes" id="UP000592216">
    <property type="component" value="Unassembled WGS sequence"/>
</dbReference>
<protein>
    <submittedName>
        <fullName evidence="1">DUF393 domain-containing protein</fullName>
    </submittedName>
</protein>
<name>A0A850Q6D2_9RHOB</name>
<dbReference type="RefSeq" id="WP_177158323.1">
    <property type="nucleotide sequence ID" value="NZ_JABCJE010000008.1"/>
</dbReference>
<proteinExistence type="predicted"/>
<evidence type="ECO:0000313" key="1">
    <source>
        <dbReference type="EMBL" id="NVO24676.1"/>
    </source>
</evidence>
<dbReference type="PANTHER" id="PTHR34290:SF2">
    <property type="entry name" value="OS04G0668800 PROTEIN"/>
    <property type="match status" value="1"/>
</dbReference>
<organism evidence="1 2">
    <name type="scientific">Donghicola mangrovi</name>
    <dbReference type="NCBI Taxonomy" id="2729614"/>
    <lineage>
        <taxon>Bacteria</taxon>
        <taxon>Pseudomonadati</taxon>
        <taxon>Pseudomonadota</taxon>
        <taxon>Alphaproteobacteria</taxon>
        <taxon>Rhodobacterales</taxon>
        <taxon>Roseobacteraceae</taxon>
        <taxon>Donghicola</taxon>
    </lineage>
</organism>
<dbReference type="GO" id="GO:0015035">
    <property type="term" value="F:protein-disulfide reductase activity"/>
    <property type="evidence" value="ECO:0007669"/>
    <property type="project" value="InterPro"/>
</dbReference>
<dbReference type="Pfam" id="PF04134">
    <property type="entry name" value="DCC1-like"/>
    <property type="match status" value="1"/>
</dbReference>
<comment type="caution">
    <text evidence="1">The sequence shown here is derived from an EMBL/GenBank/DDBJ whole genome shotgun (WGS) entry which is preliminary data.</text>
</comment>
<reference evidence="1 2" key="1">
    <citation type="submission" date="2020-04" db="EMBL/GenBank/DDBJ databases">
        <title>Donghicola sp., a member of the Rhodobacteraceae family isolated from mangrove forest in Thailand.</title>
        <authorList>
            <person name="Charoenyingcharoen P."/>
            <person name="Yukphan P."/>
        </authorList>
    </citation>
    <scope>NUCLEOTIDE SEQUENCE [LARGE SCALE GENOMIC DNA]</scope>
    <source>
        <strain evidence="1 2">B5-SW-15</strain>
    </source>
</reference>
<dbReference type="EMBL" id="JABCJE010000008">
    <property type="protein sequence ID" value="NVO24676.1"/>
    <property type="molecule type" value="Genomic_DNA"/>
</dbReference>
<dbReference type="PANTHER" id="PTHR34290">
    <property type="entry name" value="SI:CH73-390P7.2"/>
    <property type="match status" value="1"/>
</dbReference>
<gene>
    <name evidence="1" type="ORF">HJ536_15020</name>
</gene>
<dbReference type="InterPro" id="IPR044691">
    <property type="entry name" value="DCC1_Trx"/>
</dbReference>
<dbReference type="InterPro" id="IPR007263">
    <property type="entry name" value="DCC1-like"/>
</dbReference>
<dbReference type="AlphaFoldDB" id="A0A850Q6D2"/>
<evidence type="ECO:0000313" key="2">
    <source>
        <dbReference type="Proteomes" id="UP000592216"/>
    </source>
</evidence>
<sequence>MPLSPSAAEDQKLTVFYDGSCPLCRAECNVYRQTQGAEALRFVDVSDNSSALPVGLGRSEAMARFHVATPDGQVVSGAKAFVEVWARLGRWRHLARVARIPLVLPLMEWGYGVFLKFRPVLVRLFVWFMGSRP</sequence>
<accession>A0A850Q6D2</accession>